<accession>A0A1I1MVE4</accession>
<dbReference type="STRING" id="574651.SAMN04487968_112131"/>
<gene>
    <name evidence="1" type="ORF">SAMN04487968_112131</name>
</gene>
<dbReference type="Proteomes" id="UP000198832">
    <property type="component" value="Unassembled WGS sequence"/>
</dbReference>
<organism evidence="1 2">
    <name type="scientific">Nocardioides terrae</name>
    <dbReference type="NCBI Taxonomy" id="574651"/>
    <lineage>
        <taxon>Bacteria</taxon>
        <taxon>Bacillati</taxon>
        <taxon>Actinomycetota</taxon>
        <taxon>Actinomycetes</taxon>
        <taxon>Propionibacteriales</taxon>
        <taxon>Nocardioidaceae</taxon>
        <taxon>Nocardioides</taxon>
    </lineage>
</organism>
<dbReference type="SUPFAM" id="SSF49879">
    <property type="entry name" value="SMAD/FHA domain"/>
    <property type="match status" value="1"/>
</dbReference>
<reference evidence="1 2" key="1">
    <citation type="submission" date="2016-10" db="EMBL/GenBank/DDBJ databases">
        <authorList>
            <person name="de Groot N.N."/>
        </authorList>
    </citation>
    <scope>NUCLEOTIDE SEQUENCE [LARGE SCALE GENOMIC DNA]</scope>
    <source>
        <strain evidence="1 2">CGMCC 1.7056</strain>
    </source>
</reference>
<name>A0A1I1MVE4_9ACTN</name>
<proteinExistence type="predicted"/>
<evidence type="ECO:0000313" key="1">
    <source>
        <dbReference type="EMBL" id="SFC85530.1"/>
    </source>
</evidence>
<sequence length="230" mass="24930">MVEFCGEEHVIPPSESFTIGRDGDLSVDPDNSYLHRRLIELGWDAGFWWITNVGSRLSVTVSGEVGSLQSVIGPGARLPVVLPECSMLFTAGPTTYEVNLAAQVPVFDAVHQESSELGEVTLGAVVLTDSQFRLVLGLCENVLRRIGSGPADVPTNVAVAKRLGWSITTFNRKLDNVCDKFDRAGVKGLRGGPGRNAVGRRARLVEYAVAARIVRPEHLPLLDQRIVGEE</sequence>
<evidence type="ECO:0000313" key="2">
    <source>
        <dbReference type="Proteomes" id="UP000198832"/>
    </source>
</evidence>
<dbReference type="InterPro" id="IPR008984">
    <property type="entry name" value="SMAD_FHA_dom_sf"/>
</dbReference>
<dbReference type="AlphaFoldDB" id="A0A1I1MVE4"/>
<evidence type="ECO:0008006" key="3">
    <source>
        <dbReference type="Google" id="ProtNLM"/>
    </source>
</evidence>
<dbReference type="EMBL" id="FOLB01000012">
    <property type="protein sequence ID" value="SFC85530.1"/>
    <property type="molecule type" value="Genomic_DNA"/>
</dbReference>
<keyword evidence="2" id="KW-1185">Reference proteome</keyword>
<protein>
    <recommendedName>
        <fullName evidence="3">FHA domain-containing protein</fullName>
    </recommendedName>
</protein>